<comment type="caution">
    <text evidence="2">The sequence shown here is derived from an EMBL/GenBank/DDBJ whole genome shotgun (WGS) entry which is preliminary data.</text>
</comment>
<dbReference type="AlphaFoldDB" id="A0AAE4GC22"/>
<feature type="region of interest" description="Disordered" evidence="1">
    <location>
        <begin position="72"/>
        <end position="104"/>
    </location>
</feature>
<feature type="region of interest" description="Disordered" evidence="1">
    <location>
        <begin position="1"/>
        <end position="34"/>
    </location>
</feature>
<accession>A0AAE4GC22</accession>
<protein>
    <submittedName>
        <fullName evidence="2">Uncharacterized protein</fullName>
    </submittedName>
</protein>
<dbReference type="RefSeq" id="WP_310838652.1">
    <property type="nucleotide sequence ID" value="NZ_JAVLSM010000017.1"/>
</dbReference>
<gene>
    <name evidence="2" type="ORF">RJN63_19710</name>
</gene>
<dbReference type="EMBL" id="JAVRAA010000011">
    <property type="protein sequence ID" value="MDT0339071.1"/>
    <property type="molecule type" value="Genomic_DNA"/>
</dbReference>
<reference evidence="2" key="1">
    <citation type="submission" date="2023-02" db="EMBL/GenBank/DDBJ databases">
        <title>Description of Herbaspirillum huttiense subsp. nephrolepsisexaltata and Herbaspirillum huttiense subsp. lycopersicon.</title>
        <authorList>
            <person name="Poudel M."/>
            <person name="Sharma A."/>
            <person name="Goss E."/>
            <person name="Tapia J.H."/>
            <person name="Harmon C.M."/>
            <person name="Jones J.B."/>
        </authorList>
    </citation>
    <scope>NUCLEOTIDE SEQUENCE</scope>
    <source>
        <strain evidence="2">NC40101</strain>
    </source>
</reference>
<evidence type="ECO:0000256" key="1">
    <source>
        <dbReference type="SAM" id="MobiDB-lite"/>
    </source>
</evidence>
<proteinExistence type="predicted"/>
<name>A0AAE4GC22_9BURK</name>
<organism evidence="2">
    <name type="scientific">Herbaspirillum huttiense subsp. nephrolepidis</name>
    <dbReference type="NCBI Taxonomy" id="3075126"/>
    <lineage>
        <taxon>Bacteria</taxon>
        <taxon>Pseudomonadati</taxon>
        <taxon>Pseudomonadota</taxon>
        <taxon>Betaproteobacteria</taxon>
        <taxon>Burkholderiales</taxon>
        <taxon>Oxalobacteraceae</taxon>
        <taxon>Herbaspirillum</taxon>
    </lineage>
</organism>
<evidence type="ECO:0000313" key="2">
    <source>
        <dbReference type="EMBL" id="MDT0339071.1"/>
    </source>
</evidence>
<sequence>MKIIPFDSLDNLSPDTTLPRPHLRHGHRPGMDPLGNANTTTELSPLDALEVLAGVQEGLAFSRKSLRQRLRAPVRAQTQQKLSTPARKSKVRVSEKEHRDEDEEELFAPIEQTLDLLRNGADRERQAEVEAMLARHFDPLQRYHVFYEALEQIEQNPQGGGKDRAIKKALTAMMNNLTERHPHELRRALQQSDEMVSSLEAMAGEDGISASGPSTRELRFLIGAKSKGNFDAPLTPLTMLKALIRNFGPTKCEQALSSLRARMMAGF</sequence>